<dbReference type="Proteomes" id="UP001732700">
    <property type="component" value="Chromosome 1C"/>
</dbReference>
<organism evidence="1 2">
    <name type="scientific">Avena sativa</name>
    <name type="common">Oat</name>
    <dbReference type="NCBI Taxonomy" id="4498"/>
    <lineage>
        <taxon>Eukaryota</taxon>
        <taxon>Viridiplantae</taxon>
        <taxon>Streptophyta</taxon>
        <taxon>Embryophyta</taxon>
        <taxon>Tracheophyta</taxon>
        <taxon>Spermatophyta</taxon>
        <taxon>Magnoliopsida</taxon>
        <taxon>Liliopsida</taxon>
        <taxon>Poales</taxon>
        <taxon>Poaceae</taxon>
        <taxon>BOP clade</taxon>
        <taxon>Pooideae</taxon>
        <taxon>Poodae</taxon>
        <taxon>Poeae</taxon>
        <taxon>Poeae Chloroplast Group 1 (Aveneae type)</taxon>
        <taxon>Aveninae</taxon>
        <taxon>Avena</taxon>
    </lineage>
</organism>
<sequence>MEKQVWFLWATVAFALVVYYQLMTRRHRGKQGRSPPGPRPLPLVGNMLDLRGNNLHHTLARLAGTHGPVMMLKLGLTTAVVVSSRDAAKEAYTKHDRHLDARAVPDAATAVGYAKRSMVWLPSSDPLWKTLRGTLASGIFSPRGLAAARGVHERKVRDIVAYFRCRAGQEVDVGQALYGGALNLVSSALVSVDLVDVGADESAHGLKGIVEDLVAAISKPNVSDLFPFLRPLDLQGWRRWAKGHYDKIFGILGSIVDTRLATGKQQGGDFLDSLLELVSAGKISRDIVVTMLFDVFTAGSEAVAVTVEWAIAELLRNPRIMAKVRAEMAQVLGCKDAVEELDAANLPYLQAVVKEAMRLHPVAPIMLPHQAVAEGVELGGYAVPKGSTVIFNTWAIMRDPQVWERPDEFVPERFMFMDMAAAEKVVVEFHGKDFQFIPFGSGRRICPGLPMAERVVPFILASLLHTFEWRLPHGVSADGFEVTEKFSYVNTLAIPLKAVPVVIVV</sequence>
<name>A0ACD5TRG0_AVESA</name>
<dbReference type="EnsemblPlants" id="AVESA.00010b.r2.1CG0112440.1">
    <property type="protein sequence ID" value="AVESA.00010b.r2.1CG0112440.1.CDS.1"/>
    <property type="gene ID" value="AVESA.00010b.r2.1CG0112440"/>
</dbReference>
<reference evidence="1" key="1">
    <citation type="submission" date="2021-05" db="EMBL/GenBank/DDBJ databases">
        <authorList>
            <person name="Scholz U."/>
            <person name="Mascher M."/>
            <person name="Fiebig A."/>
        </authorList>
    </citation>
    <scope>NUCLEOTIDE SEQUENCE [LARGE SCALE GENOMIC DNA]</scope>
</reference>
<keyword evidence="2" id="KW-1185">Reference proteome</keyword>
<reference evidence="1" key="2">
    <citation type="submission" date="2025-09" db="UniProtKB">
        <authorList>
            <consortium name="EnsemblPlants"/>
        </authorList>
    </citation>
    <scope>IDENTIFICATION</scope>
</reference>
<evidence type="ECO:0000313" key="2">
    <source>
        <dbReference type="Proteomes" id="UP001732700"/>
    </source>
</evidence>
<accession>A0ACD5TRG0</accession>
<proteinExistence type="predicted"/>
<protein>
    <submittedName>
        <fullName evidence="1">Uncharacterized protein</fullName>
    </submittedName>
</protein>
<evidence type="ECO:0000313" key="1">
    <source>
        <dbReference type="EnsemblPlants" id="AVESA.00010b.r2.1CG0112440.1.CDS.1"/>
    </source>
</evidence>